<comment type="caution">
    <text evidence="3">The sequence shown here is derived from an EMBL/GenBank/DDBJ whole genome shotgun (WGS) entry which is preliminary data.</text>
</comment>
<dbReference type="Pfam" id="PF14497">
    <property type="entry name" value="GST_C_3"/>
    <property type="match status" value="1"/>
</dbReference>
<dbReference type="Proteomes" id="UP001201812">
    <property type="component" value="Unassembled WGS sequence"/>
</dbReference>
<gene>
    <name evidence="3" type="ORF">DdX_17069</name>
</gene>
<proteinExistence type="predicted"/>
<dbReference type="InterPro" id="IPR004046">
    <property type="entry name" value="GST_C"/>
</dbReference>
<keyword evidence="4" id="KW-1185">Reference proteome</keyword>
<evidence type="ECO:0000313" key="4">
    <source>
        <dbReference type="Proteomes" id="UP001201812"/>
    </source>
</evidence>
<sequence length="102" mass="11810">MLFSSITWADFAVADFFETLQLAYPAMWTGYPMLEVYRNKVHSLPQLSAYLSQRKVTQFSNSVMLRNDTSNDSSKISFVYSLFFLALIASFLQHKIAYLYLV</sequence>
<keyword evidence="1" id="KW-1133">Transmembrane helix</keyword>
<evidence type="ECO:0000313" key="3">
    <source>
        <dbReference type="EMBL" id="KAI1699838.1"/>
    </source>
</evidence>
<reference evidence="3" key="1">
    <citation type="submission" date="2022-01" db="EMBL/GenBank/DDBJ databases">
        <title>Genome Sequence Resource for Two Populations of Ditylenchus destructor, the Migratory Endoparasitic Phytonematode.</title>
        <authorList>
            <person name="Zhang H."/>
            <person name="Lin R."/>
            <person name="Xie B."/>
        </authorList>
    </citation>
    <scope>NUCLEOTIDE SEQUENCE</scope>
    <source>
        <strain evidence="3">BazhouSP</strain>
    </source>
</reference>
<dbReference type="InterPro" id="IPR036282">
    <property type="entry name" value="Glutathione-S-Trfase_C_sf"/>
</dbReference>
<dbReference type="SUPFAM" id="SSF47616">
    <property type="entry name" value="GST C-terminal domain-like"/>
    <property type="match status" value="1"/>
</dbReference>
<keyword evidence="1" id="KW-0472">Membrane</keyword>
<feature type="domain" description="GST C-terminal" evidence="2">
    <location>
        <begin position="1"/>
        <end position="59"/>
    </location>
</feature>
<dbReference type="InterPro" id="IPR010987">
    <property type="entry name" value="Glutathione-S-Trfase_C-like"/>
</dbReference>
<dbReference type="Gene3D" id="1.20.1050.130">
    <property type="match status" value="1"/>
</dbReference>
<evidence type="ECO:0000256" key="1">
    <source>
        <dbReference type="SAM" id="Phobius"/>
    </source>
</evidence>
<evidence type="ECO:0000259" key="2">
    <source>
        <dbReference type="PROSITE" id="PS50405"/>
    </source>
</evidence>
<name>A0AAD4QZB5_9BILA</name>
<keyword evidence="1" id="KW-0812">Transmembrane</keyword>
<feature type="transmembrane region" description="Helical" evidence="1">
    <location>
        <begin position="78"/>
        <end position="101"/>
    </location>
</feature>
<accession>A0AAD4QZB5</accession>
<dbReference type="EMBL" id="JAKKPZ010000165">
    <property type="protein sequence ID" value="KAI1699838.1"/>
    <property type="molecule type" value="Genomic_DNA"/>
</dbReference>
<dbReference type="AlphaFoldDB" id="A0AAD4QZB5"/>
<dbReference type="PROSITE" id="PS50405">
    <property type="entry name" value="GST_CTER"/>
    <property type="match status" value="1"/>
</dbReference>
<protein>
    <recommendedName>
        <fullName evidence="2">GST C-terminal domain-containing protein</fullName>
    </recommendedName>
</protein>
<organism evidence="3 4">
    <name type="scientific">Ditylenchus destructor</name>
    <dbReference type="NCBI Taxonomy" id="166010"/>
    <lineage>
        <taxon>Eukaryota</taxon>
        <taxon>Metazoa</taxon>
        <taxon>Ecdysozoa</taxon>
        <taxon>Nematoda</taxon>
        <taxon>Chromadorea</taxon>
        <taxon>Rhabditida</taxon>
        <taxon>Tylenchina</taxon>
        <taxon>Tylenchomorpha</taxon>
        <taxon>Sphaerularioidea</taxon>
        <taxon>Anguinidae</taxon>
        <taxon>Anguininae</taxon>
        <taxon>Ditylenchus</taxon>
    </lineage>
</organism>